<gene>
    <name evidence="2" type="ORF">PX52LOC_05215</name>
</gene>
<dbReference type="PANTHER" id="PTHR10412:SF10">
    <property type="entry name" value="GLYCOSYL HYDROLASE FAMILY 63 C-TERMINAL DOMAIN-CONTAINING PROTEIN"/>
    <property type="match status" value="1"/>
</dbReference>
<dbReference type="OrthoDB" id="9798687at2"/>
<evidence type="ECO:0000259" key="1">
    <source>
        <dbReference type="Pfam" id="PF22422"/>
    </source>
</evidence>
<dbReference type="Pfam" id="PF22422">
    <property type="entry name" value="MGH1-like_GH"/>
    <property type="match status" value="2"/>
</dbReference>
<dbReference type="GO" id="GO:0004573">
    <property type="term" value="F:Glc3Man9GlcNAc2 oligosaccharide glucosidase activity"/>
    <property type="evidence" value="ECO:0007669"/>
    <property type="project" value="InterPro"/>
</dbReference>
<dbReference type="AlphaFoldDB" id="A0A5C1AG61"/>
<dbReference type="Proteomes" id="UP000324974">
    <property type="component" value="Chromosome"/>
</dbReference>
<dbReference type="EMBL" id="CP042425">
    <property type="protein sequence ID" value="QEL18201.1"/>
    <property type="molecule type" value="Genomic_DNA"/>
</dbReference>
<dbReference type="InterPro" id="IPR054491">
    <property type="entry name" value="MGH1-like_GH"/>
</dbReference>
<dbReference type="PANTHER" id="PTHR10412">
    <property type="entry name" value="MANNOSYL-OLIGOSACCHARIDE GLUCOSIDASE"/>
    <property type="match status" value="1"/>
</dbReference>
<accession>A0A5C1AG61</accession>
<keyword evidence="3" id="KW-1185">Reference proteome</keyword>
<dbReference type="InterPro" id="IPR012341">
    <property type="entry name" value="6hp_glycosidase-like_sf"/>
</dbReference>
<sequence>MFPELPVANPTNVTAEHRRLQEANDGTASWKNWGPYLSDRQWGTVREDYSPDGNAWDYFPFDHANKRAYRWGEDGIAGVSDAGQRLCMSLALWNGKDPILKERLYGVPNEGGNHGEDVKELYYHLDATPTHSYLKYLYKYPQAEFPYRWLATESKRRSRTEPEFELLDTGLFNENKYFDVYVEYAKASPTDLLMRINVINRGPDTAELNVIPQVWYRNTWSWTEDALRPAISADGQKIRLLHFDWDEYVCHFDGTPNLLFTDNDTNQPKLYRVNKAGYFKDGINEAVVQGNAAAVNPERTGTKAAGHYQFTLPPGGFASVRVRLRHTTEDNLDSPFADFDDVMSDRAREADEFFAVVQDGMADDDAKLIHRQAIAGLIWTKQYFEYDVWQWLHGDSGSPPPPRERMRNTCETNRGRNVDWEHLKNADIVSMPDKWEYPWYASWDLAFHTIPLATVDAAFAKEQLLMFLRESYMHPNGQLPAYEWNFGDANPPVHAWASWRVFQIDREQRGDKGDIPFLERIFHKLTINFTWWVNRKDANGRNVFQGGFLGLDNIGVFDRSRPLPMGGYIIQADATGWMAMYSLNLMRIALELALHDNVYEDMAIKFFEHFLGIARAMTDMAGKGIGLWDEQDLFYYDELTLPDGTIQPLRVRSMVGLIPLFAVEVLEPELLARVPKFASRMRWILENRPDLSTLVSRWFEGGRGERRLLSLLRGHRMKKLLRRVLDEGEFLSDFGIRSLSKAHKGRPFTFEVSGEVLKVDYQPAESTIPAFGGNSNWRGPIWFPMNYLIVESLHKFHHYYGEDFKVECPTGSGNFMSILDVAKEISSRLTRIFLKDQDGRRPVNGWYETHQSDPHFRDHVPFYEYFHGDTGMGLGASHQTGWTALVAKLLLPSESVFTDLCGSAARAVIRCQA</sequence>
<dbReference type="Gene3D" id="1.50.10.10">
    <property type="match status" value="1"/>
</dbReference>
<feature type="domain" description="Mannosylglycerate hydrolase MGH1-like glycoside hydrolase" evidence="1">
    <location>
        <begin position="711"/>
        <end position="880"/>
    </location>
</feature>
<dbReference type="SUPFAM" id="SSF48208">
    <property type="entry name" value="Six-hairpin glycosidases"/>
    <property type="match status" value="1"/>
</dbReference>
<protein>
    <submittedName>
        <fullName evidence="2">Putative (Alpha/alpha)-barrel-type glycoside hydrolase</fullName>
    </submittedName>
</protein>
<dbReference type="InterPro" id="IPR008928">
    <property type="entry name" value="6-hairpin_glycosidase_sf"/>
</dbReference>
<evidence type="ECO:0000313" key="2">
    <source>
        <dbReference type="EMBL" id="QEL18201.1"/>
    </source>
</evidence>
<reference evidence="3" key="1">
    <citation type="submission" date="2019-08" db="EMBL/GenBank/DDBJ databases">
        <title>Limnoglobus roseus gen. nov., sp. nov., a novel freshwater planctomycete with a giant genome from the family Gemmataceae.</title>
        <authorList>
            <person name="Kulichevskaya I.S."/>
            <person name="Naumoff D.G."/>
            <person name="Miroshnikov K."/>
            <person name="Ivanova A."/>
            <person name="Philippov D.A."/>
            <person name="Hakobyan A."/>
            <person name="Rijpstra I.C."/>
            <person name="Sinninghe Damste J.S."/>
            <person name="Liesack W."/>
            <person name="Dedysh S.N."/>
        </authorList>
    </citation>
    <scope>NUCLEOTIDE SEQUENCE [LARGE SCALE GENOMIC DNA]</scope>
    <source>
        <strain evidence="3">PX52</strain>
    </source>
</reference>
<organism evidence="2 3">
    <name type="scientific">Limnoglobus roseus</name>
    <dbReference type="NCBI Taxonomy" id="2598579"/>
    <lineage>
        <taxon>Bacteria</taxon>
        <taxon>Pseudomonadati</taxon>
        <taxon>Planctomycetota</taxon>
        <taxon>Planctomycetia</taxon>
        <taxon>Gemmatales</taxon>
        <taxon>Gemmataceae</taxon>
        <taxon>Limnoglobus</taxon>
    </lineage>
</organism>
<feature type="domain" description="Mannosylglycerate hydrolase MGH1-like glycoside hydrolase" evidence="1">
    <location>
        <begin position="437"/>
        <end position="541"/>
    </location>
</feature>
<name>A0A5C1AG61_9BACT</name>
<dbReference type="KEGG" id="lrs:PX52LOC_05215"/>
<dbReference type="GO" id="GO:0009311">
    <property type="term" value="P:oligosaccharide metabolic process"/>
    <property type="evidence" value="ECO:0007669"/>
    <property type="project" value="InterPro"/>
</dbReference>
<proteinExistence type="predicted"/>
<dbReference type="InterPro" id="IPR004888">
    <property type="entry name" value="Glycoside_hydrolase_63"/>
</dbReference>
<keyword evidence="2" id="KW-0378">Hydrolase</keyword>
<evidence type="ECO:0000313" key="3">
    <source>
        <dbReference type="Proteomes" id="UP000324974"/>
    </source>
</evidence>